<dbReference type="AlphaFoldDB" id="A0A3E2XMI2"/>
<dbReference type="Gene3D" id="3.60.21.10">
    <property type="match status" value="1"/>
</dbReference>
<keyword evidence="2" id="KW-0812">Transmembrane</keyword>
<dbReference type="Gene3D" id="3.90.780.10">
    <property type="entry name" value="5'-Nucleotidase, C-terminal domain"/>
    <property type="match status" value="1"/>
</dbReference>
<dbReference type="GO" id="GO:0009166">
    <property type="term" value="P:nucleotide catabolic process"/>
    <property type="evidence" value="ECO:0007669"/>
    <property type="project" value="InterPro"/>
</dbReference>
<feature type="region of interest" description="Disordered" evidence="1">
    <location>
        <begin position="321"/>
        <end position="360"/>
    </location>
</feature>
<keyword evidence="2" id="KW-0472">Membrane</keyword>
<sequence length="560" mass="59054">MKKNNIHSQQDTVQTEHLSRRHFYIIIVLIVIILVALIAHTILRPDRNATLRIIYTSDMQGQITYSDGQYAGYEKVAALSHKLSSEGDHVLLLDAGNCLGDSVIAEMDNGQSILSLMNTMQYDAMVPGPMDFVYGADTLSSLRSKASFPFLAANITKADGSTVFENYKILNINSVRIGVIGVTTGLSQTQAQKSSLTVADPVETVKNVLGQMSGKTDAVIVLTYTGSEDITNALAAIDGVSIVIESGASEAFANTADNGTVITSAGTKGNVIGVASLDINRSDVSVDSQFYTSSDYSSLSAEQSVADAVASVVRSADTNASEHAGSITLSTDTAADTAETESDTSDETADTLEDGSTDSDVRTYHLAETGIGNLTADAMLDAAASDGAVVALMPDQSISGTLANGIVSKGQVRNLFDDQLYLVTCKMTGGDLRTALENSFNNYPNADGFLQVSGISYTFNASTAIGSRLSDIMIDGHKLDDARTYIVATTNILADTLGYRSEATGRVGTYRTIASVVTDYIQKNSSATSGSALPSETESDTEDTTASGETADTSRIQINE</sequence>
<dbReference type="InterPro" id="IPR036907">
    <property type="entry name" value="5'-Nucleotdase_C_sf"/>
</dbReference>
<accession>A0A3E2XMI2</accession>
<keyword evidence="2" id="KW-1133">Transmembrane helix</keyword>
<dbReference type="SUPFAM" id="SSF55816">
    <property type="entry name" value="5'-nucleotidase (syn. UDP-sugar hydrolase), C-terminal domain"/>
    <property type="match status" value="1"/>
</dbReference>
<proteinExistence type="predicted"/>
<feature type="transmembrane region" description="Helical" evidence="2">
    <location>
        <begin position="21"/>
        <end position="43"/>
    </location>
</feature>
<feature type="compositionally biased region" description="Low complexity" evidence="1">
    <location>
        <begin position="328"/>
        <end position="337"/>
    </location>
</feature>
<feature type="domain" description="5'-Nucleotidase C-terminal" evidence="3">
    <location>
        <begin position="357"/>
        <end position="494"/>
    </location>
</feature>
<dbReference type="RefSeq" id="WP_117540053.1">
    <property type="nucleotide sequence ID" value="NZ_QVFD01000007.1"/>
</dbReference>
<feature type="compositionally biased region" description="Low complexity" evidence="1">
    <location>
        <begin position="544"/>
        <end position="554"/>
    </location>
</feature>
<feature type="region of interest" description="Disordered" evidence="1">
    <location>
        <begin position="526"/>
        <end position="560"/>
    </location>
</feature>
<dbReference type="InterPro" id="IPR029052">
    <property type="entry name" value="Metallo-depent_PP-like"/>
</dbReference>
<dbReference type="GO" id="GO:0016787">
    <property type="term" value="F:hydrolase activity"/>
    <property type="evidence" value="ECO:0007669"/>
    <property type="project" value="InterPro"/>
</dbReference>
<evidence type="ECO:0000256" key="1">
    <source>
        <dbReference type="SAM" id="MobiDB-lite"/>
    </source>
</evidence>
<evidence type="ECO:0000313" key="5">
    <source>
        <dbReference type="Proteomes" id="UP000261231"/>
    </source>
</evidence>
<gene>
    <name evidence="4" type="ORF">DW747_08735</name>
</gene>
<dbReference type="EMBL" id="QVFD01000007">
    <property type="protein sequence ID" value="RGC46982.1"/>
    <property type="molecule type" value="Genomic_DNA"/>
</dbReference>
<dbReference type="PANTHER" id="PTHR11575">
    <property type="entry name" value="5'-NUCLEOTIDASE-RELATED"/>
    <property type="match status" value="1"/>
</dbReference>
<dbReference type="Pfam" id="PF02872">
    <property type="entry name" value="5_nucleotid_C"/>
    <property type="match status" value="1"/>
</dbReference>
<comment type="caution">
    <text evidence="4">The sequence shown here is derived from an EMBL/GenBank/DDBJ whole genome shotgun (WGS) entry which is preliminary data.</text>
</comment>
<dbReference type="Proteomes" id="UP000261231">
    <property type="component" value="Unassembled WGS sequence"/>
</dbReference>
<dbReference type="InterPro" id="IPR008334">
    <property type="entry name" value="5'-Nucleotdase_C"/>
</dbReference>
<evidence type="ECO:0000256" key="2">
    <source>
        <dbReference type="SAM" id="Phobius"/>
    </source>
</evidence>
<dbReference type="GO" id="GO:0030288">
    <property type="term" value="C:outer membrane-bounded periplasmic space"/>
    <property type="evidence" value="ECO:0007669"/>
    <property type="project" value="TreeGrafter"/>
</dbReference>
<feature type="compositionally biased region" description="Acidic residues" evidence="1">
    <location>
        <begin position="338"/>
        <end position="357"/>
    </location>
</feature>
<dbReference type="OrthoDB" id="7820733at2"/>
<dbReference type="SUPFAM" id="SSF56300">
    <property type="entry name" value="Metallo-dependent phosphatases"/>
    <property type="match status" value="1"/>
</dbReference>
<organism evidence="4 5">
    <name type="scientific">Coprococcus catus</name>
    <dbReference type="NCBI Taxonomy" id="116085"/>
    <lineage>
        <taxon>Bacteria</taxon>
        <taxon>Bacillati</taxon>
        <taxon>Bacillota</taxon>
        <taxon>Clostridia</taxon>
        <taxon>Lachnospirales</taxon>
        <taxon>Lachnospiraceae</taxon>
        <taxon>Coprococcus</taxon>
    </lineage>
</organism>
<keyword evidence="5" id="KW-1185">Reference proteome</keyword>
<dbReference type="InterPro" id="IPR006179">
    <property type="entry name" value="5_nucleotidase/apyrase"/>
</dbReference>
<dbReference type="PANTHER" id="PTHR11575:SF24">
    <property type="entry name" value="5'-NUCLEOTIDASE"/>
    <property type="match status" value="1"/>
</dbReference>
<reference evidence="4 5" key="1">
    <citation type="submission" date="2018-08" db="EMBL/GenBank/DDBJ databases">
        <title>A genome reference for cultivated species of the human gut microbiota.</title>
        <authorList>
            <person name="Zou Y."/>
            <person name="Xue W."/>
            <person name="Luo G."/>
        </authorList>
    </citation>
    <scope>NUCLEOTIDE SEQUENCE [LARGE SCALE GENOMIC DNA]</scope>
    <source>
        <strain evidence="4 5">AM28-39</strain>
    </source>
</reference>
<protein>
    <submittedName>
        <fullName evidence="4">Bifunctional metallophosphatase/5'-nucleotidase</fullName>
    </submittedName>
</protein>
<name>A0A3E2XMI2_9FIRM</name>
<evidence type="ECO:0000259" key="3">
    <source>
        <dbReference type="Pfam" id="PF02872"/>
    </source>
</evidence>
<evidence type="ECO:0000313" key="4">
    <source>
        <dbReference type="EMBL" id="RGC46982.1"/>
    </source>
</evidence>